<dbReference type="PANTHER" id="PTHR46797">
    <property type="entry name" value="HTH-TYPE TRANSCRIPTIONAL REGULATOR"/>
    <property type="match status" value="1"/>
</dbReference>
<dbReference type="InterPro" id="IPR001387">
    <property type="entry name" value="Cro/C1-type_HTH"/>
</dbReference>
<gene>
    <name evidence="3" type="ORF">GCM10023183_27810</name>
</gene>
<evidence type="ECO:0000256" key="1">
    <source>
        <dbReference type="ARBA" id="ARBA00023125"/>
    </source>
</evidence>
<evidence type="ECO:0000259" key="2">
    <source>
        <dbReference type="PROSITE" id="PS50943"/>
    </source>
</evidence>
<evidence type="ECO:0000313" key="3">
    <source>
        <dbReference type="EMBL" id="GAA4310142.1"/>
    </source>
</evidence>
<dbReference type="PROSITE" id="PS50943">
    <property type="entry name" value="HTH_CROC1"/>
    <property type="match status" value="1"/>
</dbReference>
<proteinExistence type="predicted"/>
<evidence type="ECO:0000313" key="4">
    <source>
        <dbReference type="Proteomes" id="UP001501844"/>
    </source>
</evidence>
<feature type="domain" description="HTH cro/C1-type" evidence="2">
    <location>
        <begin position="8"/>
        <end position="62"/>
    </location>
</feature>
<keyword evidence="4" id="KW-1185">Reference proteome</keyword>
<dbReference type="InterPro" id="IPR010982">
    <property type="entry name" value="Lambda_DNA-bd_dom_sf"/>
</dbReference>
<dbReference type="RefSeq" id="WP_345167312.1">
    <property type="nucleotide sequence ID" value="NZ_BAABGX010000002.1"/>
</dbReference>
<comment type="caution">
    <text evidence="3">The sequence shown here is derived from an EMBL/GenBank/DDBJ whole genome shotgun (WGS) entry which is preliminary data.</text>
</comment>
<dbReference type="Pfam" id="PF01381">
    <property type="entry name" value="HTH_3"/>
    <property type="match status" value="1"/>
</dbReference>
<keyword evidence="1" id="KW-0238">DNA-binding</keyword>
<organism evidence="3 4">
    <name type="scientific">Nibribacter koreensis</name>
    <dbReference type="NCBI Taxonomy" id="1084519"/>
    <lineage>
        <taxon>Bacteria</taxon>
        <taxon>Pseudomonadati</taxon>
        <taxon>Bacteroidota</taxon>
        <taxon>Cytophagia</taxon>
        <taxon>Cytophagales</taxon>
        <taxon>Hymenobacteraceae</taxon>
        <taxon>Nibribacter</taxon>
    </lineage>
</organism>
<sequence>MSNIHHKIRSVRKARGMTQEAVAEALGMTKGNLSRMEKGDVTISQERIDTLAKFFGMSAEELATYETLEEKVTKEDRNSVFSEQLRQREAQILRMQRETELFLLELLSQLVREDEAQGHPQPGHRLFELPGIGRLLNGENTTAGFALLEPYREHELFKAQAIFGRLHPSAKKK</sequence>
<dbReference type="Proteomes" id="UP001501844">
    <property type="component" value="Unassembled WGS sequence"/>
</dbReference>
<dbReference type="SMART" id="SM00530">
    <property type="entry name" value="HTH_XRE"/>
    <property type="match status" value="1"/>
</dbReference>
<protein>
    <recommendedName>
        <fullName evidence="2">HTH cro/C1-type domain-containing protein</fullName>
    </recommendedName>
</protein>
<dbReference type="CDD" id="cd00093">
    <property type="entry name" value="HTH_XRE"/>
    <property type="match status" value="1"/>
</dbReference>
<name>A0ABP8FT14_9BACT</name>
<dbReference type="EMBL" id="BAABGX010000002">
    <property type="protein sequence ID" value="GAA4310142.1"/>
    <property type="molecule type" value="Genomic_DNA"/>
</dbReference>
<reference evidence="4" key="1">
    <citation type="journal article" date="2019" name="Int. J. Syst. Evol. Microbiol.">
        <title>The Global Catalogue of Microorganisms (GCM) 10K type strain sequencing project: providing services to taxonomists for standard genome sequencing and annotation.</title>
        <authorList>
            <consortium name="The Broad Institute Genomics Platform"/>
            <consortium name="The Broad Institute Genome Sequencing Center for Infectious Disease"/>
            <person name="Wu L."/>
            <person name="Ma J."/>
        </authorList>
    </citation>
    <scope>NUCLEOTIDE SEQUENCE [LARGE SCALE GENOMIC DNA]</scope>
    <source>
        <strain evidence="4">JCM 17917</strain>
    </source>
</reference>
<dbReference type="PANTHER" id="PTHR46797:SF1">
    <property type="entry name" value="METHYLPHOSPHONATE SYNTHASE"/>
    <property type="match status" value="1"/>
</dbReference>
<dbReference type="InterPro" id="IPR050807">
    <property type="entry name" value="TransReg_Diox_bact_type"/>
</dbReference>
<dbReference type="SUPFAM" id="SSF47413">
    <property type="entry name" value="lambda repressor-like DNA-binding domains"/>
    <property type="match status" value="1"/>
</dbReference>
<dbReference type="Gene3D" id="1.10.260.40">
    <property type="entry name" value="lambda repressor-like DNA-binding domains"/>
    <property type="match status" value="1"/>
</dbReference>
<accession>A0ABP8FT14</accession>